<evidence type="ECO:0000256" key="1">
    <source>
        <dbReference type="ARBA" id="ARBA00004141"/>
    </source>
</evidence>
<comment type="caution">
    <text evidence="10">The sequence shown here is derived from an EMBL/GenBank/DDBJ whole genome shotgun (WGS) entry which is preliminary data.</text>
</comment>
<keyword evidence="4" id="KW-0808">Transferase</keyword>
<comment type="pathway">
    <text evidence="2">Secondary metabolite biosynthesis.</text>
</comment>
<dbReference type="PANTHER" id="PTHR31595:SF57">
    <property type="entry name" value="OS04G0481900 PROTEIN"/>
    <property type="match status" value="1"/>
</dbReference>
<feature type="transmembrane region" description="Helical" evidence="8">
    <location>
        <begin position="306"/>
        <end position="324"/>
    </location>
</feature>
<evidence type="ECO:0000256" key="6">
    <source>
        <dbReference type="ARBA" id="ARBA00022989"/>
    </source>
</evidence>
<keyword evidence="5 8" id="KW-0812">Transmembrane</keyword>
<accession>A0A8H7ES21</accession>
<evidence type="ECO:0000256" key="2">
    <source>
        <dbReference type="ARBA" id="ARBA00005179"/>
    </source>
</evidence>
<feature type="transmembrane region" description="Helical" evidence="8">
    <location>
        <begin position="276"/>
        <end position="294"/>
    </location>
</feature>
<evidence type="ECO:0000259" key="9">
    <source>
        <dbReference type="Pfam" id="PF13813"/>
    </source>
</evidence>
<dbReference type="InterPro" id="IPR032805">
    <property type="entry name" value="Wax_synthase_dom"/>
</dbReference>
<dbReference type="OrthoDB" id="1077582at2759"/>
<name>A0A8H7ES21_9FUNG</name>
<feature type="transmembrane region" description="Helical" evidence="8">
    <location>
        <begin position="6"/>
        <end position="24"/>
    </location>
</feature>
<dbReference type="Pfam" id="PF13813">
    <property type="entry name" value="MBOAT_2"/>
    <property type="match status" value="1"/>
</dbReference>
<dbReference type="EMBL" id="JABAYA010000125">
    <property type="protein sequence ID" value="KAF7724242.1"/>
    <property type="molecule type" value="Genomic_DNA"/>
</dbReference>
<keyword evidence="7 8" id="KW-0472">Membrane</keyword>
<dbReference type="Proteomes" id="UP000605846">
    <property type="component" value="Unassembled WGS sequence"/>
</dbReference>
<feature type="transmembrane region" description="Helical" evidence="8">
    <location>
        <begin position="193"/>
        <end position="212"/>
    </location>
</feature>
<feature type="domain" description="Wax synthase" evidence="9">
    <location>
        <begin position="231"/>
        <end position="313"/>
    </location>
</feature>
<comment type="subcellular location">
    <subcellularLocation>
        <location evidence="1">Membrane</location>
        <topology evidence="1">Multi-pass membrane protein</topology>
    </subcellularLocation>
</comment>
<feature type="transmembrane region" description="Helical" evidence="8">
    <location>
        <begin position="33"/>
        <end position="55"/>
    </location>
</feature>
<keyword evidence="6 8" id="KW-1133">Transmembrane helix</keyword>
<dbReference type="GO" id="GO:0006629">
    <property type="term" value="P:lipid metabolic process"/>
    <property type="evidence" value="ECO:0007669"/>
    <property type="project" value="InterPro"/>
</dbReference>
<organism evidence="10 11">
    <name type="scientific">Apophysomyces ossiformis</name>
    <dbReference type="NCBI Taxonomy" id="679940"/>
    <lineage>
        <taxon>Eukaryota</taxon>
        <taxon>Fungi</taxon>
        <taxon>Fungi incertae sedis</taxon>
        <taxon>Mucoromycota</taxon>
        <taxon>Mucoromycotina</taxon>
        <taxon>Mucoromycetes</taxon>
        <taxon>Mucorales</taxon>
        <taxon>Mucorineae</taxon>
        <taxon>Mucoraceae</taxon>
        <taxon>Apophysomyces</taxon>
    </lineage>
</organism>
<gene>
    <name evidence="10" type="ORF">EC973_001198</name>
</gene>
<reference evidence="10" key="1">
    <citation type="submission" date="2020-01" db="EMBL/GenBank/DDBJ databases">
        <title>Genome Sequencing of Three Apophysomyces-Like Fungal Strains Confirms a Novel Fungal Genus in the Mucoromycota with divergent Burkholderia-like Endosymbiotic Bacteria.</title>
        <authorList>
            <person name="Stajich J.E."/>
            <person name="Macias A.M."/>
            <person name="Carter-House D."/>
            <person name="Lovett B."/>
            <person name="Kasson L.R."/>
            <person name="Berry K."/>
            <person name="Grigoriev I."/>
            <person name="Chang Y."/>
            <person name="Spatafora J."/>
            <person name="Kasson M.T."/>
        </authorList>
    </citation>
    <scope>NUCLEOTIDE SEQUENCE</scope>
    <source>
        <strain evidence="10">NRRL A-21654</strain>
    </source>
</reference>
<feature type="transmembrane region" description="Helical" evidence="8">
    <location>
        <begin position="166"/>
        <end position="187"/>
    </location>
</feature>
<evidence type="ECO:0000256" key="3">
    <source>
        <dbReference type="ARBA" id="ARBA00007282"/>
    </source>
</evidence>
<feature type="transmembrane region" description="Helical" evidence="8">
    <location>
        <begin position="61"/>
        <end position="78"/>
    </location>
</feature>
<dbReference type="InterPro" id="IPR044851">
    <property type="entry name" value="Wax_synthase"/>
</dbReference>
<proteinExistence type="inferred from homology"/>
<protein>
    <recommendedName>
        <fullName evidence="9">Wax synthase domain-containing protein</fullName>
    </recommendedName>
</protein>
<feature type="transmembrane region" description="Helical" evidence="8">
    <location>
        <begin position="331"/>
        <end position="351"/>
    </location>
</feature>
<dbReference type="PANTHER" id="PTHR31595">
    <property type="entry name" value="LONG-CHAIN-ALCOHOL O-FATTY-ACYLTRANSFERASE 3-RELATED"/>
    <property type="match status" value="1"/>
</dbReference>
<dbReference type="GO" id="GO:0016020">
    <property type="term" value="C:membrane"/>
    <property type="evidence" value="ECO:0007669"/>
    <property type="project" value="UniProtKB-SubCell"/>
</dbReference>
<comment type="similarity">
    <text evidence="3">Belongs to the wax synthase family.</text>
</comment>
<evidence type="ECO:0000313" key="10">
    <source>
        <dbReference type="EMBL" id="KAF7724242.1"/>
    </source>
</evidence>
<evidence type="ECO:0000256" key="4">
    <source>
        <dbReference type="ARBA" id="ARBA00022679"/>
    </source>
</evidence>
<evidence type="ECO:0000256" key="8">
    <source>
        <dbReference type="SAM" id="Phobius"/>
    </source>
</evidence>
<evidence type="ECO:0000313" key="11">
    <source>
        <dbReference type="Proteomes" id="UP000605846"/>
    </source>
</evidence>
<dbReference type="AlphaFoldDB" id="A0A8H7ES21"/>
<sequence>MHYILYIVLSVLPSFLFTLTALPVQQRSKLQELLLTTCFVINLSIPFFYAGQYSYACNMGTGVWCWAFGMKMGVWLTMPMEERRKRRFCWTLFYWRLRPQPIKPTKEWQSIPVRPYLMAYLKRQLIFDFLYRLFQWIDTHQSVHVFEKGLANVLGAMYEPRIHHDAAITTGAVLMSFLLCTAFSIYLQLQLQLTYDTIILICAIVYQVLPSLGSHGWIRSVKYYIEDVLTMPPLFHSPWHATSLRDFWSNRWHKIYNDCFYRLGYRPMRKFCRNRWVPALSVFILSGIMHEYFLYCTSGNWRASGFQFLFFVLQTVGVVVGDAIPSRTLGAVWAIAFMVLTSHLFVVPYLVTGYTYMSQFRLVASVWYIIEKGHGMLKNAAYQLGA</sequence>
<dbReference type="GO" id="GO:0008374">
    <property type="term" value="F:O-acyltransferase activity"/>
    <property type="evidence" value="ECO:0007669"/>
    <property type="project" value="InterPro"/>
</dbReference>
<evidence type="ECO:0000256" key="7">
    <source>
        <dbReference type="ARBA" id="ARBA00023136"/>
    </source>
</evidence>
<evidence type="ECO:0000256" key="5">
    <source>
        <dbReference type="ARBA" id="ARBA00022692"/>
    </source>
</evidence>
<keyword evidence="11" id="KW-1185">Reference proteome</keyword>